<accession>A0ABU7E3A5</accession>
<dbReference type="Proteomes" id="UP001352852">
    <property type="component" value="Unassembled WGS sequence"/>
</dbReference>
<reference evidence="1 2" key="1">
    <citation type="submission" date="2021-06" db="EMBL/GenBank/DDBJ databases">
        <authorList>
            <person name="Palmer J.M."/>
        </authorList>
    </citation>
    <scope>NUCLEOTIDE SEQUENCE [LARGE SCALE GENOMIC DNA]</scope>
    <source>
        <strain evidence="1 2">CL_MEX2019</strain>
        <tissue evidence="1">Muscle</tissue>
    </source>
</reference>
<comment type="caution">
    <text evidence="1">The sequence shown here is derived from an EMBL/GenBank/DDBJ whole genome shotgun (WGS) entry which is preliminary data.</text>
</comment>
<gene>
    <name evidence="1" type="ORF">CHARACLAT_019708</name>
</gene>
<dbReference type="EMBL" id="JAHUTJ010042794">
    <property type="protein sequence ID" value="MED6281281.1"/>
    <property type="molecule type" value="Genomic_DNA"/>
</dbReference>
<evidence type="ECO:0000313" key="2">
    <source>
        <dbReference type="Proteomes" id="UP001352852"/>
    </source>
</evidence>
<evidence type="ECO:0000313" key="1">
    <source>
        <dbReference type="EMBL" id="MED6281281.1"/>
    </source>
</evidence>
<proteinExistence type="predicted"/>
<sequence length="146" mass="15938">MEDVTRLLCVKKYLFFCATSSYITITVESQAEPLASSGIMQTQSGNTGFSAAGVGLWLMISGVLVQAVDNMEGNTTASQATANQDTDIEHMPPNPNAMNPLPTGAHPHRNPFVSPCLCVLENNNMLIEEKTLFYRHSTLFKSTVLR</sequence>
<feature type="non-terminal residue" evidence="1">
    <location>
        <position position="146"/>
    </location>
</feature>
<name>A0ABU7E3A5_9TELE</name>
<keyword evidence="2" id="KW-1185">Reference proteome</keyword>
<protein>
    <submittedName>
        <fullName evidence="1">Uncharacterized protein</fullName>
    </submittedName>
</protein>
<organism evidence="1 2">
    <name type="scientific">Characodon lateralis</name>
    <dbReference type="NCBI Taxonomy" id="208331"/>
    <lineage>
        <taxon>Eukaryota</taxon>
        <taxon>Metazoa</taxon>
        <taxon>Chordata</taxon>
        <taxon>Craniata</taxon>
        <taxon>Vertebrata</taxon>
        <taxon>Euteleostomi</taxon>
        <taxon>Actinopterygii</taxon>
        <taxon>Neopterygii</taxon>
        <taxon>Teleostei</taxon>
        <taxon>Neoteleostei</taxon>
        <taxon>Acanthomorphata</taxon>
        <taxon>Ovalentaria</taxon>
        <taxon>Atherinomorphae</taxon>
        <taxon>Cyprinodontiformes</taxon>
        <taxon>Goodeidae</taxon>
        <taxon>Characodon</taxon>
    </lineage>
</organism>